<reference evidence="1 2" key="1">
    <citation type="submission" date="2024-07" db="EMBL/GenBank/DDBJ databases">
        <title>Enhanced genomic and transcriptomic resources for Trichinella pseudospiralis and T. spiralis underpin the discovery of pronounced molecular differences between stages and species.</title>
        <authorList>
            <person name="Pasi K.K."/>
            <person name="La Rosa G."/>
            <person name="Gomez-Morales M.A."/>
            <person name="Tosini F."/>
            <person name="Sumanam S."/>
            <person name="Young N.D."/>
            <person name="Chang B.C."/>
            <person name="Robin G.B."/>
        </authorList>
    </citation>
    <scope>NUCLEOTIDE SEQUENCE [LARGE SCALE GENOMIC DNA]</scope>
    <source>
        <strain evidence="1">ISS534</strain>
    </source>
</reference>
<dbReference type="SUPFAM" id="SSF53067">
    <property type="entry name" value="Actin-like ATPase domain"/>
    <property type="match status" value="1"/>
</dbReference>
<dbReference type="Pfam" id="PF00022">
    <property type="entry name" value="Actin"/>
    <property type="match status" value="1"/>
</dbReference>
<organism evidence="1 2">
    <name type="scientific">Trichinella spiralis</name>
    <name type="common">Trichina worm</name>
    <dbReference type="NCBI Taxonomy" id="6334"/>
    <lineage>
        <taxon>Eukaryota</taxon>
        <taxon>Metazoa</taxon>
        <taxon>Ecdysozoa</taxon>
        <taxon>Nematoda</taxon>
        <taxon>Enoplea</taxon>
        <taxon>Dorylaimia</taxon>
        <taxon>Trichinellida</taxon>
        <taxon>Trichinellidae</taxon>
        <taxon>Trichinella</taxon>
    </lineage>
</organism>
<evidence type="ECO:0000313" key="1">
    <source>
        <dbReference type="EMBL" id="KAL1240542.1"/>
    </source>
</evidence>
<dbReference type="PANTHER" id="PTHR11937">
    <property type="entry name" value="ACTIN"/>
    <property type="match status" value="1"/>
</dbReference>
<accession>A0ABR3KJS2</accession>
<keyword evidence="2" id="KW-1185">Reference proteome</keyword>
<evidence type="ECO:0000313" key="2">
    <source>
        <dbReference type="Proteomes" id="UP001558632"/>
    </source>
</evidence>
<gene>
    <name evidence="1" type="ORF">TSPI_02462</name>
</gene>
<dbReference type="Proteomes" id="UP001558632">
    <property type="component" value="Unassembled WGS sequence"/>
</dbReference>
<dbReference type="Gene3D" id="3.90.640.10">
    <property type="entry name" value="Actin, Chain A, domain 4"/>
    <property type="match status" value="2"/>
</dbReference>
<sequence>MCVAIPAVLSLYASGRNTGIVLDCGGGVSHTLPIFEGFTLPHAILRLDLAGSDLTDYMVNLLNERGCSFTTTAERERLSVTLRKSFVLWQLPDGHVIKIGSERFRCPEALFQPLLLGLECCGFMRPQTPQL</sequence>
<dbReference type="InterPro" id="IPR004000">
    <property type="entry name" value="Actin"/>
</dbReference>
<name>A0ABR3KJS2_TRISP</name>
<proteinExistence type="predicted"/>
<comment type="caution">
    <text evidence="1">The sequence shown here is derived from an EMBL/GenBank/DDBJ whole genome shotgun (WGS) entry which is preliminary data.</text>
</comment>
<protein>
    <submittedName>
        <fullName evidence="1">Actin like-protein</fullName>
    </submittedName>
</protein>
<dbReference type="Gene3D" id="3.30.420.40">
    <property type="match status" value="1"/>
</dbReference>
<dbReference type="EMBL" id="JBEUSY010000254">
    <property type="protein sequence ID" value="KAL1240542.1"/>
    <property type="molecule type" value="Genomic_DNA"/>
</dbReference>
<dbReference type="InterPro" id="IPR043129">
    <property type="entry name" value="ATPase_NBD"/>
</dbReference>